<feature type="region of interest" description="Disordered" evidence="4">
    <location>
        <begin position="1"/>
        <end position="38"/>
    </location>
</feature>
<protein>
    <submittedName>
        <fullName evidence="5">Tic22-like family protein</fullName>
    </submittedName>
</protein>
<dbReference type="AlphaFoldDB" id="A0A9K3PZY0"/>
<sequence length="291" mass="31748">MFLSPSPATTDAAAVETTTTTNSNNQAEQPPAPSSTTSTLVSIEDIAALLHSTPTFCLVDPNGVPFMVVGEDAKVTGYFFTSFGEAQRILQLAKTSAEKAIRQAKKEGLEDDSNNTVADNPWRNARISTVPLDTAVTLVYKSSRTKGVYFKVAPAVQDVQDALLVSGQGGDDDDNDLAEGKVPLFYYEDFQDSNGKSPLFFRKKELEQAWDKANPPKQRQLQQERPPLMVTELFSVLGELGRPTTGNIKEDEELRNLILQPPKESQAKAKECLKKGGDAPAFVIGQRIIVL</sequence>
<dbReference type="PANTHER" id="PTHR33926">
    <property type="entry name" value="PROTEIN TIC 22, CHLOROPLASTIC"/>
    <property type="match status" value="1"/>
</dbReference>
<reference evidence="5" key="1">
    <citation type="journal article" date="2021" name="Sci. Rep.">
        <title>Diploid genomic architecture of Nitzschia inconspicua, an elite biomass production diatom.</title>
        <authorList>
            <person name="Oliver A."/>
            <person name="Podell S."/>
            <person name="Pinowska A."/>
            <person name="Traller J.C."/>
            <person name="Smith S.R."/>
            <person name="McClure R."/>
            <person name="Beliaev A."/>
            <person name="Bohutskyi P."/>
            <person name="Hill E.A."/>
            <person name="Rabines A."/>
            <person name="Zheng H."/>
            <person name="Allen L.Z."/>
            <person name="Kuo A."/>
            <person name="Grigoriev I.V."/>
            <person name="Allen A.E."/>
            <person name="Hazlebeck D."/>
            <person name="Allen E.E."/>
        </authorList>
    </citation>
    <scope>NUCLEOTIDE SEQUENCE</scope>
    <source>
        <strain evidence="5">Hildebrandi</strain>
    </source>
</reference>
<evidence type="ECO:0000256" key="3">
    <source>
        <dbReference type="ARBA" id="ARBA00022640"/>
    </source>
</evidence>
<name>A0A9K3PZY0_9STRA</name>
<keyword evidence="3" id="KW-0934">Plastid</keyword>
<evidence type="ECO:0000256" key="4">
    <source>
        <dbReference type="SAM" id="MobiDB-lite"/>
    </source>
</evidence>
<evidence type="ECO:0000256" key="2">
    <source>
        <dbReference type="ARBA" id="ARBA00022528"/>
    </source>
</evidence>
<proteinExistence type="predicted"/>
<keyword evidence="2" id="KW-0150">Chloroplast</keyword>
<dbReference type="EMBL" id="JAGRRH010000009">
    <property type="protein sequence ID" value="KAG7365380.1"/>
    <property type="molecule type" value="Genomic_DNA"/>
</dbReference>
<evidence type="ECO:0000313" key="5">
    <source>
        <dbReference type="EMBL" id="KAG7365380.1"/>
    </source>
</evidence>
<dbReference type="Pfam" id="PF04278">
    <property type="entry name" value="Tic22"/>
    <property type="match status" value="1"/>
</dbReference>
<dbReference type="GO" id="GO:0009507">
    <property type="term" value="C:chloroplast"/>
    <property type="evidence" value="ECO:0007669"/>
    <property type="project" value="UniProtKB-SubCell"/>
</dbReference>
<dbReference type="InterPro" id="IPR007378">
    <property type="entry name" value="Tic22-like"/>
</dbReference>
<evidence type="ECO:0000313" key="6">
    <source>
        <dbReference type="Proteomes" id="UP000693970"/>
    </source>
</evidence>
<dbReference type="PANTHER" id="PTHR33926:SF4">
    <property type="entry name" value="PROTEIN TIC 22, CHLOROPLASTIC"/>
    <property type="match status" value="1"/>
</dbReference>
<comment type="caution">
    <text evidence="5">The sequence shown here is derived from an EMBL/GenBank/DDBJ whole genome shotgun (WGS) entry which is preliminary data.</text>
</comment>
<evidence type="ECO:0000256" key="1">
    <source>
        <dbReference type="ARBA" id="ARBA00004229"/>
    </source>
</evidence>
<dbReference type="GO" id="GO:0015031">
    <property type="term" value="P:protein transport"/>
    <property type="evidence" value="ECO:0007669"/>
    <property type="project" value="InterPro"/>
</dbReference>
<feature type="compositionally biased region" description="Polar residues" evidence="4">
    <location>
        <begin position="22"/>
        <end position="38"/>
    </location>
</feature>
<dbReference type="OrthoDB" id="46727at2759"/>
<accession>A0A9K3PZY0</accession>
<gene>
    <name evidence="5" type="ORF">IV203_038583</name>
</gene>
<feature type="compositionally biased region" description="Low complexity" evidence="4">
    <location>
        <begin position="8"/>
        <end position="21"/>
    </location>
</feature>
<dbReference type="Proteomes" id="UP000693970">
    <property type="component" value="Unassembled WGS sequence"/>
</dbReference>
<organism evidence="5 6">
    <name type="scientific">Nitzschia inconspicua</name>
    <dbReference type="NCBI Taxonomy" id="303405"/>
    <lineage>
        <taxon>Eukaryota</taxon>
        <taxon>Sar</taxon>
        <taxon>Stramenopiles</taxon>
        <taxon>Ochrophyta</taxon>
        <taxon>Bacillariophyta</taxon>
        <taxon>Bacillariophyceae</taxon>
        <taxon>Bacillariophycidae</taxon>
        <taxon>Bacillariales</taxon>
        <taxon>Bacillariaceae</taxon>
        <taxon>Nitzschia</taxon>
    </lineage>
</organism>
<keyword evidence="6" id="KW-1185">Reference proteome</keyword>
<comment type="subcellular location">
    <subcellularLocation>
        <location evidence="1">Plastid</location>
        <location evidence="1">Chloroplast</location>
    </subcellularLocation>
</comment>
<reference evidence="5" key="2">
    <citation type="submission" date="2021-04" db="EMBL/GenBank/DDBJ databases">
        <authorList>
            <person name="Podell S."/>
        </authorList>
    </citation>
    <scope>NUCLEOTIDE SEQUENCE</scope>
    <source>
        <strain evidence="5">Hildebrandi</strain>
    </source>
</reference>